<feature type="compositionally biased region" description="Low complexity" evidence="1">
    <location>
        <begin position="575"/>
        <end position="585"/>
    </location>
</feature>
<dbReference type="EMBL" id="CDMZ01003181">
    <property type="protein sequence ID" value="CEM45407.1"/>
    <property type="molecule type" value="Genomic_DNA"/>
</dbReference>
<feature type="compositionally biased region" description="Low complexity" evidence="1">
    <location>
        <begin position="279"/>
        <end position="302"/>
    </location>
</feature>
<gene>
    <name evidence="2" type="ORF">Cvel_7502</name>
</gene>
<dbReference type="AlphaFoldDB" id="A0A0G4HMI1"/>
<evidence type="ECO:0000313" key="2">
    <source>
        <dbReference type="EMBL" id="CEM45407.1"/>
    </source>
</evidence>
<feature type="compositionally biased region" description="Low complexity" evidence="1">
    <location>
        <begin position="378"/>
        <end position="436"/>
    </location>
</feature>
<feature type="non-terminal residue" evidence="2">
    <location>
        <position position="1"/>
    </location>
</feature>
<feature type="compositionally biased region" description="Basic residues" evidence="1">
    <location>
        <begin position="259"/>
        <end position="273"/>
    </location>
</feature>
<feature type="region of interest" description="Disordered" evidence="1">
    <location>
        <begin position="1"/>
        <end position="126"/>
    </location>
</feature>
<organism evidence="2">
    <name type="scientific">Chromera velia CCMP2878</name>
    <dbReference type="NCBI Taxonomy" id="1169474"/>
    <lineage>
        <taxon>Eukaryota</taxon>
        <taxon>Sar</taxon>
        <taxon>Alveolata</taxon>
        <taxon>Colpodellida</taxon>
        <taxon>Chromeraceae</taxon>
        <taxon>Chromera</taxon>
    </lineage>
</organism>
<feature type="compositionally biased region" description="Low complexity" evidence="1">
    <location>
        <begin position="671"/>
        <end position="681"/>
    </location>
</feature>
<protein>
    <submittedName>
        <fullName evidence="2">Uncharacterized protein</fullName>
    </submittedName>
</protein>
<reference evidence="2" key="1">
    <citation type="submission" date="2014-11" db="EMBL/GenBank/DDBJ databases">
        <authorList>
            <person name="Otto D Thomas"/>
            <person name="Naeem Raeece"/>
        </authorList>
    </citation>
    <scope>NUCLEOTIDE SEQUENCE</scope>
</reference>
<sequence>SATPMTDSPQRRGWFSPSHTDRHQSSVPNPHLHPPESLSAALLTPEGDRWLTDPIVGGQPSPPVPRFMIPHACTARSPPEGKKKHSKKKTTATAQAPAWTPESSPTAAQRSVQPVETEAQKLQRQRDEAIRPFSIYCYPEEMHMRTKRLLESPPPEGPLIVDYERGVIGTYDPGDNPAPHADDYFYDDEGSDPDYPDGDDDGGMDDGFEGGDSWNGNGGGSEVPAPLPSRRASQSMQPPGPVPRNSGGLKTSGSSAAVTKKKKGLTKGHKQSKKSAPTATLALPVPSASAAASSAAPAGKASITTARKEISKKGKLTGGRVKGPAAQPVPKGIIAERREATRSTTEVQRKAPPMPPQAFLQRPAQPSASSQPTARPPAALKMAASAASSDLVSSSSSSGSSSSSSSNSSRSTQQQKQQQMNPQTQQQTQQQRPKSGADLSIRDLQSSRRRMTHPSVRRELSTDSVLESAPLSALPWSGARRGGAAESPTSFGPQAGGHRAGTGAQRASSSSGRVSCWPPHSSGPQFAASAAAVGTNGGGAAPEGLSPQRPHKRVKNAAAPPPRGTSQASNAGLSPIRRQQQQQQAMPPPPPHLPVSRNPVPPTARHHSVQPMQGSGDGLGRFGGGETPQQDEGDDDFNDDDDDDEEADVPLSTMSANQRPVRQKAAEARARGAALSAREGGISPSKAQELGIGPSNIIPIIAIHQESGTRRAFQSVRAAADILGINAGTISRALRHKVGTGGISNIASGWEFLRMDEMPTDIPIEDRQKGSSPASAYFGMSESAAAPAFPPGLHNMHNNHHHNLRGGEGASFSSSAHLYQHPHMQQQQQQQQSSSSSPTRQGSSPPSKGNRGTAKRKRSD</sequence>
<name>A0A0G4HMI1_9ALVE</name>
<feature type="compositionally biased region" description="Low complexity" evidence="1">
    <location>
        <begin position="91"/>
        <end position="101"/>
    </location>
</feature>
<proteinExistence type="predicted"/>
<evidence type="ECO:0000256" key="1">
    <source>
        <dbReference type="SAM" id="MobiDB-lite"/>
    </source>
</evidence>
<feature type="region of interest" description="Disordered" evidence="1">
    <location>
        <begin position="147"/>
        <end position="688"/>
    </location>
</feature>
<feature type="compositionally biased region" description="Polar residues" evidence="1">
    <location>
        <begin position="248"/>
        <end position="257"/>
    </location>
</feature>
<accession>A0A0G4HMI1</accession>
<feature type="compositionally biased region" description="Acidic residues" evidence="1">
    <location>
        <begin position="184"/>
        <end position="209"/>
    </location>
</feature>
<feature type="region of interest" description="Disordered" evidence="1">
    <location>
        <begin position="788"/>
        <end position="860"/>
    </location>
</feature>
<dbReference type="VEuPathDB" id="CryptoDB:Cvel_7502"/>
<feature type="compositionally biased region" description="Polar residues" evidence="1">
    <location>
        <begin position="364"/>
        <end position="373"/>
    </location>
</feature>
<feature type="compositionally biased region" description="Acidic residues" evidence="1">
    <location>
        <begin position="629"/>
        <end position="648"/>
    </location>
</feature>
<feature type="compositionally biased region" description="Gly residues" evidence="1">
    <location>
        <begin position="615"/>
        <end position="626"/>
    </location>
</feature>
<feature type="compositionally biased region" description="Low complexity" evidence="1">
    <location>
        <begin position="825"/>
        <end position="847"/>
    </location>
</feature>
<feature type="compositionally biased region" description="Polar residues" evidence="1">
    <location>
        <begin position="102"/>
        <end position="114"/>
    </location>
</feature>